<accession>A0A317WXI4</accession>
<organism evidence="2 3">
    <name type="scientific">Aspergillus heteromorphus CBS 117.55</name>
    <dbReference type="NCBI Taxonomy" id="1448321"/>
    <lineage>
        <taxon>Eukaryota</taxon>
        <taxon>Fungi</taxon>
        <taxon>Dikarya</taxon>
        <taxon>Ascomycota</taxon>
        <taxon>Pezizomycotina</taxon>
        <taxon>Eurotiomycetes</taxon>
        <taxon>Eurotiomycetidae</taxon>
        <taxon>Eurotiales</taxon>
        <taxon>Aspergillaceae</taxon>
        <taxon>Aspergillus</taxon>
        <taxon>Aspergillus subgen. Circumdati</taxon>
    </lineage>
</organism>
<dbReference type="RefSeq" id="XP_025402758.1">
    <property type="nucleotide sequence ID" value="XM_025538027.1"/>
</dbReference>
<feature type="compositionally biased region" description="Low complexity" evidence="1">
    <location>
        <begin position="26"/>
        <end position="35"/>
    </location>
</feature>
<feature type="compositionally biased region" description="Gly residues" evidence="1">
    <location>
        <begin position="456"/>
        <end position="474"/>
    </location>
</feature>
<feature type="compositionally biased region" description="Basic residues" evidence="1">
    <location>
        <begin position="121"/>
        <end position="149"/>
    </location>
</feature>
<evidence type="ECO:0000313" key="2">
    <source>
        <dbReference type="EMBL" id="PWY89927.1"/>
    </source>
</evidence>
<dbReference type="VEuPathDB" id="FungiDB:BO70DRAFT_130859"/>
<evidence type="ECO:0000256" key="1">
    <source>
        <dbReference type="SAM" id="MobiDB-lite"/>
    </source>
</evidence>
<feature type="compositionally biased region" description="Basic and acidic residues" evidence="1">
    <location>
        <begin position="150"/>
        <end position="173"/>
    </location>
</feature>
<gene>
    <name evidence="2" type="ORF">BO70DRAFT_130859</name>
</gene>
<name>A0A317WXI4_9EURO</name>
<feature type="region of interest" description="Disordered" evidence="1">
    <location>
        <begin position="452"/>
        <end position="476"/>
    </location>
</feature>
<proteinExistence type="predicted"/>
<evidence type="ECO:0000313" key="3">
    <source>
        <dbReference type="Proteomes" id="UP000247233"/>
    </source>
</evidence>
<feature type="region of interest" description="Disordered" evidence="1">
    <location>
        <begin position="550"/>
        <end position="576"/>
    </location>
</feature>
<dbReference type="AlphaFoldDB" id="A0A317WXI4"/>
<feature type="region of interest" description="Disordered" evidence="1">
    <location>
        <begin position="21"/>
        <end position="88"/>
    </location>
</feature>
<dbReference type="OrthoDB" id="3786931at2759"/>
<feature type="compositionally biased region" description="Basic residues" evidence="1">
    <location>
        <begin position="174"/>
        <end position="184"/>
    </location>
</feature>
<dbReference type="EMBL" id="MSFL01000003">
    <property type="protein sequence ID" value="PWY89927.1"/>
    <property type="molecule type" value="Genomic_DNA"/>
</dbReference>
<keyword evidence="3" id="KW-1185">Reference proteome</keyword>
<feature type="compositionally biased region" description="Basic and acidic residues" evidence="1">
    <location>
        <begin position="62"/>
        <end position="71"/>
    </location>
</feature>
<feature type="region of interest" description="Disordered" evidence="1">
    <location>
        <begin position="652"/>
        <end position="689"/>
    </location>
</feature>
<reference evidence="2 3" key="1">
    <citation type="submission" date="2016-12" db="EMBL/GenBank/DDBJ databases">
        <title>The genomes of Aspergillus section Nigri reveals drivers in fungal speciation.</title>
        <authorList>
            <consortium name="DOE Joint Genome Institute"/>
            <person name="Vesth T.C."/>
            <person name="Nybo J."/>
            <person name="Theobald S."/>
            <person name="Brandl J."/>
            <person name="Frisvad J.C."/>
            <person name="Nielsen K.F."/>
            <person name="Lyhne E.K."/>
            <person name="Kogle M.E."/>
            <person name="Kuo A."/>
            <person name="Riley R."/>
            <person name="Clum A."/>
            <person name="Nolan M."/>
            <person name="Lipzen A."/>
            <person name="Salamov A."/>
            <person name="Henrissat B."/>
            <person name="Wiebenga A."/>
            <person name="De Vries R.P."/>
            <person name="Grigoriev I.V."/>
            <person name="Mortensen U.H."/>
            <person name="Andersen M.R."/>
            <person name="Baker S.E."/>
        </authorList>
    </citation>
    <scope>NUCLEOTIDE SEQUENCE [LARGE SCALE GENOMIC DNA]</scope>
    <source>
        <strain evidence="2 3">CBS 117.55</strain>
    </source>
</reference>
<sequence length="689" mass="78933">MLRFVKATKIYHAGMQGNIHQRRWDSVSPGPGSSRSRSRSRRGKNSYSSGRRTRYTYAYESSKSRSRDRGRGRGHSRSGSHSCSSHDRSYRRRYNHYFSPSYSVRSHCRCSEDGQSNRVYGKGHHSRRHSHKHNHKHKHSHEHGHKHRHKEEFGYHTERRKRHSEEDKPNHEAKHGHKIKHSRKGNNNNKDDRTKVKDKLKYPLLLSDLTGSQLDALIDVLSIDSDKDQKHNRFLGQYRTCETHQKINTAICHLPWQLYRNPVLRLIPKRLAKPATLCKSHKRLNPFVINDAFLLLKNEVTFNNAILEWFVDYLDRNVLALLRSLQTFEGMWRKQEKGESHFPPIGALPFQVNRCEACMLARIVTDPSALHNLRVSLVSRHETRGRHRLRRMYPFVEAGISCFEDQAYELLLSSSKMARTVKITRQKAFSLARAQAKEQTADAEDKRYIRSCVGGDSSGSGNDAGNGSGSGSGHIGETVQVYMGSEREATAQEGGEPDWSEEYDTIANWSEGYDTIADGIVAKYASWSQGTISNGPRSVSSSRTAIARPFSIRANSNHARSDGQQEDSWSADDEDADSRNNRLLTIHEIENLEDLTSDLTDLVSHMEDILRIDPDTEEEDPDQFEYEENSEQFEYDDNPEHFEHDIEEEALDEDGFPRGRSTIMTFPETEPEGGRVEDPGAYGRYSSPI</sequence>
<protein>
    <submittedName>
        <fullName evidence="2">Uncharacterized protein</fullName>
    </submittedName>
</protein>
<comment type="caution">
    <text evidence="2">The sequence shown here is derived from an EMBL/GenBank/DDBJ whole genome shotgun (WGS) entry which is preliminary data.</text>
</comment>
<dbReference type="Proteomes" id="UP000247233">
    <property type="component" value="Unassembled WGS sequence"/>
</dbReference>
<dbReference type="GeneID" id="37060264"/>
<feature type="region of interest" description="Disordered" evidence="1">
    <location>
        <begin position="105"/>
        <end position="196"/>
    </location>
</feature>